<dbReference type="Gene3D" id="3.30.240.10">
    <property type="entry name" value="CRO Repressor"/>
    <property type="match status" value="1"/>
</dbReference>
<dbReference type="InterPro" id="IPR010982">
    <property type="entry name" value="Lambda_DNA-bd_dom_sf"/>
</dbReference>
<evidence type="ECO:0000313" key="1">
    <source>
        <dbReference type="EMBL" id="NES10649.1"/>
    </source>
</evidence>
<evidence type="ECO:0000313" key="2">
    <source>
        <dbReference type="Proteomes" id="UP000471751"/>
    </source>
</evidence>
<comment type="caution">
    <text evidence="1">The sequence shown here is derived from an EMBL/GenBank/DDBJ whole genome shotgun (WGS) entry which is preliminary data.</text>
</comment>
<dbReference type="InterPro" id="IPR038202">
    <property type="entry name" value="Cro_sf"/>
</dbReference>
<dbReference type="Pfam" id="PF09048">
    <property type="entry name" value="Cro"/>
    <property type="match status" value="1"/>
</dbReference>
<dbReference type="Proteomes" id="UP000471751">
    <property type="component" value="Unassembled WGS sequence"/>
</dbReference>
<dbReference type="SUPFAM" id="SSF47413">
    <property type="entry name" value="lambda repressor-like DNA-binding domains"/>
    <property type="match status" value="1"/>
</dbReference>
<organism evidence="1 2">
    <name type="scientific">Pseudomonas laurentiana</name>
    <dbReference type="NCBI Taxonomy" id="2364649"/>
    <lineage>
        <taxon>Bacteria</taxon>
        <taxon>Pseudomonadati</taxon>
        <taxon>Pseudomonadota</taxon>
        <taxon>Gammaproteobacteria</taxon>
        <taxon>Pseudomonadales</taxon>
        <taxon>Pseudomonadaceae</taxon>
        <taxon>Pseudomonas</taxon>
    </lineage>
</organism>
<protein>
    <submittedName>
        <fullName evidence="1">Cro/Cl family transcriptional regulator</fullName>
    </submittedName>
</protein>
<proteinExistence type="predicted"/>
<dbReference type="EMBL" id="JAAHBT010000148">
    <property type="protein sequence ID" value="NES10649.1"/>
    <property type="molecule type" value="Genomic_DNA"/>
</dbReference>
<dbReference type="GO" id="GO:0006355">
    <property type="term" value="P:regulation of DNA-templated transcription"/>
    <property type="evidence" value="ECO:0007669"/>
    <property type="project" value="InterPro"/>
</dbReference>
<dbReference type="GO" id="GO:0003677">
    <property type="term" value="F:DNA binding"/>
    <property type="evidence" value="ECO:0007669"/>
    <property type="project" value="InterPro"/>
</dbReference>
<keyword evidence="2" id="KW-1185">Reference proteome</keyword>
<gene>
    <name evidence="1" type="ORF">G3O07_14375</name>
</gene>
<dbReference type="InterPro" id="IPR000655">
    <property type="entry name" value="Cro-like"/>
</dbReference>
<dbReference type="AlphaFoldDB" id="A0A6I5RSF4"/>
<accession>A0A6I5RSF4</accession>
<name>A0A6I5RSF4_9PSED</name>
<reference evidence="1 2" key="1">
    <citation type="submission" date="2020-02" db="EMBL/GenBank/DDBJ databases">
        <title>Broccoli isolated Pseudomonas sp.</title>
        <authorList>
            <person name="Fujikawa T."/>
            <person name="Sawada H."/>
        </authorList>
    </citation>
    <scope>NUCLEOTIDE SEQUENCE [LARGE SCALE GENOMIC DNA]</scope>
    <source>
        <strain evidence="1 2">JCM 32154</strain>
    </source>
</reference>
<sequence length="93" mass="10509">MSRTTLHEFARQYGQTKAAALLGMTQSSLNKALRVGRDIYVTKHIDGTYSAEEIRPFPCQVQSKNLPPSPILPLRIRIPPWPTTTRRTGMSTR</sequence>